<dbReference type="EMBL" id="BTSY01000003">
    <property type="protein sequence ID" value="GMT21257.1"/>
    <property type="molecule type" value="Genomic_DNA"/>
</dbReference>
<name>A0AAV5VRC9_9BILA</name>
<accession>A0AAV5VRC9</accession>
<sequence>NGTTVLIMKNFKGYYNMPIPGMQYIKIKGTHTASGLNMHKTFFRHENDDDKIEFATFHDVIDIKIKSDLFNDPQGLEFDLTVQFNDCGGIITEGRGQLDNPRYIPNDMC</sequence>
<evidence type="ECO:0000313" key="2">
    <source>
        <dbReference type="Proteomes" id="UP001432322"/>
    </source>
</evidence>
<keyword evidence="2" id="KW-1185">Reference proteome</keyword>
<proteinExistence type="predicted"/>
<protein>
    <submittedName>
        <fullName evidence="1">Uncharacterized protein</fullName>
    </submittedName>
</protein>
<dbReference type="AlphaFoldDB" id="A0AAV5VRC9"/>
<organism evidence="1 2">
    <name type="scientific">Pristionchus fissidentatus</name>
    <dbReference type="NCBI Taxonomy" id="1538716"/>
    <lineage>
        <taxon>Eukaryota</taxon>
        <taxon>Metazoa</taxon>
        <taxon>Ecdysozoa</taxon>
        <taxon>Nematoda</taxon>
        <taxon>Chromadorea</taxon>
        <taxon>Rhabditida</taxon>
        <taxon>Rhabditina</taxon>
        <taxon>Diplogasteromorpha</taxon>
        <taxon>Diplogasteroidea</taxon>
        <taxon>Neodiplogasteridae</taxon>
        <taxon>Pristionchus</taxon>
    </lineage>
</organism>
<evidence type="ECO:0000313" key="1">
    <source>
        <dbReference type="EMBL" id="GMT21257.1"/>
    </source>
</evidence>
<comment type="caution">
    <text evidence="1">The sequence shown here is derived from an EMBL/GenBank/DDBJ whole genome shotgun (WGS) entry which is preliminary data.</text>
</comment>
<reference evidence="1" key="1">
    <citation type="submission" date="2023-10" db="EMBL/GenBank/DDBJ databases">
        <title>Genome assembly of Pristionchus species.</title>
        <authorList>
            <person name="Yoshida K."/>
            <person name="Sommer R.J."/>
        </authorList>
    </citation>
    <scope>NUCLEOTIDE SEQUENCE</scope>
    <source>
        <strain evidence="1">RS5133</strain>
    </source>
</reference>
<feature type="non-terminal residue" evidence="1">
    <location>
        <position position="1"/>
    </location>
</feature>
<gene>
    <name evidence="1" type="ORF">PFISCL1PPCAC_12554</name>
</gene>
<dbReference type="Proteomes" id="UP001432322">
    <property type="component" value="Unassembled WGS sequence"/>
</dbReference>